<comment type="caution">
    <text evidence="7">The sequence shown here is derived from an EMBL/GenBank/DDBJ whole genome shotgun (WGS) entry which is preliminary data.</text>
</comment>
<keyword evidence="4" id="KW-0288">FMN</keyword>
<evidence type="ECO:0000259" key="6">
    <source>
        <dbReference type="Pfam" id="PF00881"/>
    </source>
</evidence>
<dbReference type="SUPFAM" id="SSF55469">
    <property type="entry name" value="FMN-dependent nitroreductase-like"/>
    <property type="match status" value="1"/>
</dbReference>
<keyword evidence="3" id="KW-0285">Flavoprotein</keyword>
<proteinExistence type="inferred from homology"/>
<evidence type="ECO:0000256" key="2">
    <source>
        <dbReference type="ARBA" id="ARBA00007118"/>
    </source>
</evidence>
<organism evidence="7 8">
    <name type="scientific">Stenotrophomonas maltophilia</name>
    <name type="common">Pseudomonas maltophilia</name>
    <name type="synonym">Xanthomonas maltophilia</name>
    <dbReference type="NCBI Taxonomy" id="40324"/>
    <lineage>
        <taxon>Bacteria</taxon>
        <taxon>Pseudomonadati</taxon>
        <taxon>Pseudomonadota</taxon>
        <taxon>Gammaproteobacteria</taxon>
        <taxon>Lysobacterales</taxon>
        <taxon>Lysobacteraceae</taxon>
        <taxon>Stenotrophomonas</taxon>
        <taxon>Stenotrophomonas maltophilia group</taxon>
    </lineage>
</organism>
<gene>
    <name evidence="7" type="ORF">A9K56_03840</name>
</gene>
<dbReference type="PANTHER" id="PTHR43673:SF2">
    <property type="entry name" value="NITROREDUCTASE"/>
    <property type="match status" value="1"/>
</dbReference>
<protein>
    <recommendedName>
        <fullName evidence="6">Nitroreductase domain-containing protein</fullName>
    </recommendedName>
</protein>
<dbReference type="Proteomes" id="UP000092125">
    <property type="component" value="Unassembled WGS sequence"/>
</dbReference>
<feature type="domain" description="Nitroreductase" evidence="6">
    <location>
        <begin position="35"/>
        <end position="125"/>
    </location>
</feature>
<dbReference type="Pfam" id="PF00881">
    <property type="entry name" value="Nitroreductase"/>
    <property type="match status" value="1"/>
</dbReference>
<comment type="similarity">
    <text evidence="2">Belongs to the nitroreductase family.</text>
</comment>
<accession>A0AAP7GUY1</accession>
<name>A0AAP7GUY1_STEMA</name>
<dbReference type="EMBL" id="LYVI01000002">
    <property type="protein sequence ID" value="OBU63050.1"/>
    <property type="molecule type" value="Genomic_DNA"/>
</dbReference>
<keyword evidence="5" id="KW-0560">Oxidoreductase</keyword>
<evidence type="ECO:0000256" key="1">
    <source>
        <dbReference type="ARBA" id="ARBA00001917"/>
    </source>
</evidence>
<evidence type="ECO:0000256" key="5">
    <source>
        <dbReference type="ARBA" id="ARBA00023002"/>
    </source>
</evidence>
<evidence type="ECO:0000256" key="4">
    <source>
        <dbReference type="ARBA" id="ARBA00022643"/>
    </source>
</evidence>
<reference evidence="7 8" key="1">
    <citation type="submission" date="2016-05" db="EMBL/GenBank/DDBJ databases">
        <title>Draft Genome Sequences of Stenotrophomonas maltophilia Strains Sm32COP, Sm41DVV, Sm46PAILV, SmF3, SmF22, SmSOFb1 and SmCVFa1, Isolated from Different Manures, in France.</title>
        <authorList>
            <person name="Nazaret S."/>
            <person name="Bodilis J."/>
        </authorList>
    </citation>
    <scope>NUCLEOTIDE SEQUENCE [LARGE SCALE GENOMIC DNA]</scope>
    <source>
        <strain evidence="7 8">Sm41DVV</strain>
    </source>
</reference>
<sequence length="154" mass="17152">MKAAQAAQFAPCVCNRQAGRLYFLTTEEQKRKALSYQKGNRGFGDTAAVIAIVTVDIAEMLEPTERYQHWIDGGLFAQNFLLGIHAQGYGACPLNWSAPITRDIGIRKLGYIPDSESIIMMVAIGPLKDEYSVARSERRPLADIAHFPDLEHKQ</sequence>
<dbReference type="CDD" id="cd02062">
    <property type="entry name" value="Nitro_FMN_reductase"/>
    <property type="match status" value="1"/>
</dbReference>
<dbReference type="GO" id="GO:0016491">
    <property type="term" value="F:oxidoreductase activity"/>
    <property type="evidence" value="ECO:0007669"/>
    <property type="project" value="UniProtKB-KW"/>
</dbReference>
<dbReference type="InterPro" id="IPR000415">
    <property type="entry name" value="Nitroreductase-like"/>
</dbReference>
<evidence type="ECO:0000256" key="3">
    <source>
        <dbReference type="ARBA" id="ARBA00022630"/>
    </source>
</evidence>
<dbReference type="PANTHER" id="PTHR43673">
    <property type="entry name" value="NAD(P)H NITROREDUCTASE YDGI-RELATED"/>
    <property type="match status" value="1"/>
</dbReference>
<dbReference type="InterPro" id="IPR029479">
    <property type="entry name" value="Nitroreductase"/>
</dbReference>
<comment type="cofactor">
    <cofactor evidence="1">
        <name>FMN</name>
        <dbReference type="ChEBI" id="CHEBI:58210"/>
    </cofactor>
</comment>
<dbReference type="AlphaFoldDB" id="A0AAP7GUY1"/>
<evidence type="ECO:0000313" key="7">
    <source>
        <dbReference type="EMBL" id="OBU63050.1"/>
    </source>
</evidence>
<evidence type="ECO:0000313" key="8">
    <source>
        <dbReference type="Proteomes" id="UP000092125"/>
    </source>
</evidence>
<dbReference type="Gene3D" id="3.40.109.10">
    <property type="entry name" value="NADH Oxidase"/>
    <property type="match status" value="1"/>
</dbReference>